<comment type="caution">
    <text evidence="1">The sequence shown here is derived from an EMBL/GenBank/DDBJ whole genome shotgun (WGS) entry which is preliminary data.</text>
</comment>
<organism evidence="1 2">
    <name type="scientific">Suillus subaureus</name>
    <dbReference type="NCBI Taxonomy" id="48587"/>
    <lineage>
        <taxon>Eukaryota</taxon>
        <taxon>Fungi</taxon>
        <taxon>Dikarya</taxon>
        <taxon>Basidiomycota</taxon>
        <taxon>Agaricomycotina</taxon>
        <taxon>Agaricomycetes</taxon>
        <taxon>Agaricomycetidae</taxon>
        <taxon>Boletales</taxon>
        <taxon>Suillineae</taxon>
        <taxon>Suillaceae</taxon>
        <taxon>Suillus</taxon>
    </lineage>
</organism>
<evidence type="ECO:0000313" key="1">
    <source>
        <dbReference type="EMBL" id="KAG1812899.1"/>
    </source>
</evidence>
<keyword evidence="2" id="KW-1185">Reference proteome</keyword>
<sequence length="74" mass="8578">MLETTLDHLNSAFIVRHTYEFIIVDHGLKDNTSALVLKLAQQHLNNDIRVVTLEKESWQGRYTVGCYMHVETGY</sequence>
<gene>
    <name evidence="1" type="ORF">BJ212DRAFT_1518133</name>
</gene>
<name>A0A9P7E7D0_9AGAM</name>
<proteinExistence type="predicted"/>
<dbReference type="Proteomes" id="UP000807769">
    <property type="component" value="Unassembled WGS sequence"/>
</dbReference>
<dbReference type="AlphaFoldDB" id="A0A9P7E7D0"/>
<dbReference type="GeneID" id="64635705"/>
<dbReference type="EMBL" id="JABBWG010000025">
    <property type="protein sequence ID" value="KAG1812899.1"/>
    <property type="molecule type" value="Genomic_DNA"/>
</dbReference>
<protein>
    <submittedName>
        <fullName evidence="1">Uncharacterized protein</fullName>
    </submittedName>
</protein>
<dbReference type="RefSeq" id="XP_041190922.1">
    <property type="nucleotide sequence ID" value="XM_041341689.1"/>
</dbReference>
<dbReference type="OrthoDB" id="3784at2759"/>
<reference evidence="1" key="1">
    <citation type="journal article" date="2020" name="New Phytol.">
        <title>Comparative genomics reveals dynamic genome evolution in host specialist ectomycorrhizal fungi.</title>
        <authorList>
            <person name="Lofgren L.A."/>
            <person name="Nguyen N.H."/>
            <person name="Vilgalys R."/>
            <person name="Ruytinx J."/>
            <person name="Liao H.L."/>
            <person name="Branco S."/>
            <person name="Kuo A."/>
            <person name="LaButti K."/>
            <person name="Lipzen A."/>
            <person name="Andreopoulos W."/>
            <person name="Pangilinan J."/>
            <person name="Riley R."/>
            <person name="Hundley H."/>
            <person name="Na H."/>
            <person name="Barry K."/>
            <person name="Grigoriev I.V."/>
            <person name="Stajich J.E."/>
            <person name="Kennedy P.G."/>
        </authorList>
    </citation>
    <scope>NUCLEOTIDE SEQUENCE</scope>
    <source>
        <strain evidence="1">MN1</strain>
    </source>
</reference>
<evidence type="ECO:0000313" key="2">
    <source>
        <dbReference type="Proteomes" id="UP000807769"/>
    </source>
</evidence>
<accession>A0A9P7E7D0</accession>